<dbReference type="SMART" id="SM00529">
    <property type="entry name" value="HTH_DTXR"/>
    <property type="match status" value="1"/>
</dbReference>
<evidence type="ECO:0000256" key="2">
    <source>
        <dbReference type="ARBA" id="ARBA00023125"/>
    </source>
</evidence>
<protein>
    <submittedName>
        <fullName evidence="5">Transcriptional regulator</fullName>
    </submittedName>
</protein>
<dbReference type="PRINTS" id="PR00598">
    <property type="entry name" value="HTHMARR"/>
</dbReference>
<proteinExistence type="predicted"/>
<dbReference type="InterPro" id="IPR036390">
    <property type="entry name" value="WH_DNA-bd_sf"/>
</dbReference>
<dbReference type="STRING" id="431943.CKL_0340"/>
<accession>A5N513</accession>
<dbReference type="RefSeq" id="WP_011988909.1">
    <property type="nucleotide sequence ID" value="NC_009706.1"/>
</dbReference>
<evidence type="ECO:0000256" key="3">
    <source>
        <dbReference type="ARBA" id="ARBA00023163"/>
    </source>
</evidence>
<dbReference type="SUPFAM" id="SSF46785">
    <property type="entry name" value="Winged helix' DNA-binding domain"/>
    <property type="match status" value="1"/>
</dbReference>
<dbReference type="EMBL" id="CP000673">
    <property type="protein sequence ID" value="EDK32394.1"/>
    <property type="molecule type" value="Genomic_DNA"/>
</dbReference>
<evidence type="ECO:0000313" key="5">
    <source>
        <dbReference type="EMBL" id="EDK32394.1"/>
    </source>
</evidence>
<dbReference type="GO" id="GO:0003700">
    <property type="term" value="F:DNA-binding transcription factor activity"/>
    <property type="evidence" value="ECO:0007669"/>
    <property type="project" value="InterPro"/>
</dbReference>
<dbReference type="InterPro" id="IPR023187">
    <property type="entry name" value="Tscrpt_reg_MarR-type_CS"/>
</dbReference>
<reference evidence="5 6" key="1">
    <citation type="journal article" date="2008" name="Proc. Natl. Acad. Sci. U.S.A.">
        <title>The genome of Clostridium kluyveri, a strict anaerobe with unique metabolic features.</title>
        <authorList>
            <person name="Seedorf H."/>
            <person name="Fricke W.F."/>
            <person name="Veith B."/>
            <person name="Brueggemann H."/>
            <person name="Liesegang H."/>
            <person name="Strittmatter A."/>
            <person name="Miethke M."/>
            <person name="Buckel W."/>
            <person name="Hinderberger J."/>
            <person name="Li F."/>
            <person name="Hagemeier C."/>
            <person name="Thauer R.K."/>
            <person name="Gottschalk G."/>
        </authorList>
    </citation>
    <scope>NUCLEOTIDE SEQUENCE [LARGE SCALE GENOMIC DNA]</scope>
    <source>
        <strain evidence="6">ATCC 8527 / DSM 555 / NCIMB 10680</strain>
    </source>
</reference>
<dbReference type="HOGENOM" id="CLU_083287_14_2_9"/>
<evidence type="ECO:0000313" key="6">
    <source>
        <dbReference type="Proteomes" id="UP000002411"/>
    </source>
</evidence>
<evidence type="ECO:0000259" key="4">
    <source>
        <dbReference type="PROSITE" id="PS50995"/>
    </source>
</evidence>
<dbReference type="GO" id="GO:0003677">
    <property type="term" value="F:DNA binding"/>
    <property type="evidence" value="ECO:0007669"/>
    <property type="project" value="UniProtKB-KW"/>
</dbReference>
<keyword evidence="6" id="KW-1185">Reference proteome</keyword>
<name>A5N513_CLOK5</name>
<organism evidence="5 6">
    <name type="scientific">Clostridium kluyveri (strain ATCC 8527 / DSM 555 / NBRC 12016 / NCIMB 10680 / K1)</name>
    <dbReference type="NCBI Taxonomy" id="431943"/>
    <lineage>
        <taxon>Bacteria</taxon>
        <taxon>Bacillati</taxon>
        <taxon>Bacillota</taxon>
        <taxon>Clostridia</taxon>
        <taxon>Eubacteriales</taxon>
        <taxon>Clostridiaceae</taxon>
        <taxon>Clostridium</taxon>
    </lineage>
</organism>
<keyword evidence="2" id="KW-0238">DNA-binding</keyword>
<dbReference type="InterPro" id="IPR036388">
    <property type="entry name" value="WH-like_DNA-bd_sf"/>
</dbReference>
<evidence type="ECO:0000256" key="1">
    <source>
        <dbReference type="ARBA" id="ARBA00023015"/>
    </source>
</evidence>
<dbReference type="Gene3D" id="1.10.10.10">
    <property type="entry name" value="Winged helix-like DNA-binding domain superfamily/Winged helix DNA-binding domain"/>
    <property type="match status" value="1"/>
</dbReference>
<dbReference type="SMART" id="SM00347">
    <property type="entry name" value="HTH_MARR"/>
    <property type="match status" value="1"/>
</dbReference>
<dbReference type="InterPro" id="IPR022689">
    <property type="entry name" value="Iron_dep_repressor"/>
</dbReference>
<sequence length="190" mass="22309">MSKINLNDLYRALHRLNRQMHRVSHKEGHRKGRLYHGQANLLLLISQNDGASQRELAEQMDIRPSSMTEMLTKLEQNGLIVKKRDNKDQRVMHIYLTEEGKKASEKITESKDTLAESLFTGLTEDEQEQLLILTQKLCASLEMIENSYGEEMYHGHHGFGHHGGHCHDFWKENGMHHRRGYHHKYYSEYE</sequence>
<dbReference type="InterPro" id="IPR000835">
    <property type="entry name" value="HTH_MarR-typ"/>
</dbReference>
<gene>
    <name evidence="5" type="ordered locus">CKL_0340</name>
</gene>
<dbReference type="Proteomes" id="UP000002411">
    <property type="component" value="Chromosome"/>
</dbReference>
<dbReference type="eggNOG" id="COG1846">
    <property type="taxonomic scope" value="Bacteria"/>
</dbReference>
<dbReference type="PROSITE" id="PS50995">
    <property type="entry name" value="HTH_MARR_2"/>
    <property type="match status" value="1"/>
</dbReference>
<dbReference type="AlphaFoldDB" id="A5N513"/>
<dbReference type="Pfam" id="PF01047">
    <property type="entry name" value="MarR"/>
    <property type="match status" value="1"/>
</dbReference>
<dbReference type="PANTHER" id="PTHR42756:SF1">
    <property type="entry name" value="TRANSCRIPTIONAL REPRESSOR OF EMRAB OPERON"/>
    <property type="match status" value="1"/>
</dbReference>
<dbReference type="PANTHER" id="PTHR42756">
    <property type="entry name" value="TRANSCRIPTIONAL REGULATOR, MARR"/>
    <property type="match status" value="1"/>
</dbReference>
<feature type="domain" description="HTH marR-type" evidence="4">
    <location>
        <begin position="6"/>
        <end position="139"/>
    </location>
</feature>
<dbReference type="KEGG" id="ckl:CKL_0340"/>
<keyword evidence="1" id="KW-0805">Transcription regulation</keyword>
<dbReference type="PROSITE" id="PS01117">
    <property type="entry name" value="HTH_MARR_1"/>
    <property type="match status" value="1"/>
</dbReference>
<dbReference type="GO" id="GO:0046914">
    <property type="term" value="F:transition metal ion binding"/>
    <property type="evidence" value="ECO:0007669"/>
    <property type="project" value="InterPro"/>
</dbReference>
<keyword evidence="3" id="KW-0804">Transcription</keyword>